<reference evidence="1" key="2">
    <citation type="submission" date="2020-09" db="EMBL/GenBank/DDBJ databases">
        <authorList>
            <person name="Sun Q."/>
            <person name="Kim S."/>
        </authorList>
    </citation>
    <scope>NUCLEOTIDE SEQUENCE</scope>
    <source>
        <strain evidence="1">KCTC 12988</strain>
    </source>
</reference>
<organism evidence="1 2">
    <name type="scientific">Roseibacillus persicicus</name>
    <dbReference type="NCBI Taxonomy" id="454148"/>
    <lineage>
        <taxon>Bacteria</taxon>
        <taxon>Pseudomonadati</taxon>
        <taxon>Verrucomicrobiota</taxon>
        <taxon>Verrucomicrobiia</taxon>
        <taxon>Verrucomicrobiales</taxon>
        <taxon>Verrucomicrobiaceae</taxon>
        <taxon>Roseibacillus</taxon>
    </lineage>
</organism>
<protein>
    <submittedName>
        <fullName evidence="1">Uncharacterized protein</fullName>
    </submittedName>
</protein>
<name>A0A918TML5_9BACT</name>
<comment type="caution">
    <text evidence="1">The sequence shown here is derived from an EMBL/GenBank/DDBJ whole genome shotgun (WGS) entry which is preliminary data.</text>
</comment>
<evidence type="ECO:0000313" key="2">
    <source>
        <dbReference type="Proteomes" id="UP000644507"/>
    </source>
</evidence>
<reference evidence="1" key="1">
    <citation type="journal article" date="2014" name="Int. J. Syst. Evol. Microbiol.">
        <title>Complete genome sequence of Corynebacterium casei LMG S-19264T (=DSM 44701T), isolated from a smear-ripened cheese.</title>
        <authorList>
            <consortium name="US DOE Joint Genome Institute (JGI-PGF)"/>
            <person name="Walter F."/>
            <person name="Albersmeier A."/>
            <person name="Kalinowski J."/>
            <person name="Ruckert C."/>
        </authorList>
    </citation>
    <scope>NUCLEOTIDE SEQUENCE</scope>
    <source>
        <strain evidence="1">KCTC 12988</strain>
    </source>
</reference>
<proteinExistence type="predicted"/>
<dbReference type="Proteomes" id="UP000644507">
    <property type="component" value="Unassembled WGS sequence"/>
</dbReference>
<evidence type="ECO:0000313" key="1">
    <source>
        <dbReference type="EMBL" id="GHC54359.1"/>
    </source>
</evidence>
<dbReference type="AlphaFoldDB" id="A0A918TML5"/>
<keyword evidence="2" id="KW-1185">Reference proteome</keyword>
<dbReference type="RefSeq" id="WP_189569900.1">
    <property type="nucleotide sequence ID" value="NZ_BMXI01000008.1"/>
</dbReference>
<accession>A0A918TML5</accession>
<dbReference type="EMBL" id="BMXI01000008">
    <property type="protein sequence ID" value="GHC54359.1"/>
    <property type="molecule type" value="Genomic_DNA"/>
</dbReference>
<gene>
    <name evidence="1" type="ORF">GCM10007100_20950</name>
</gene>
<sequence length="305" mass="33881">MTSRTQREKLNALLVDTRRMQALSGGHPLMAGAFAEREEELKAQIESIPLGGKEARTILFFSGEPVQGSQGIDASFAGRVLEPFQSMVMADYADRYHGVVGSRGRRVGEADSRLLLTGLPRGSFGLELSKAENDEIFEEDQLADTLSHVSRLVESAAESDEDFAAELNDTAPRVIQNLRSFLEVVARGKAGLRLESGDYRCTMNPIQASEAFERVNSTISNPETVEKTGIFKGVLLESWRFDFMTDDAHKISGKIDDELSAEQVANLNREFFDRQCKAVFEETTVLFRNGRKRTTYILKGLSEVS</sequence>